<feature type="active site" description="Nucleophile" evidence="4">
    <location>
        <position position="167"/>
    </location>
</feature>
<dbReference type="OrthoDB" id="9774633at2"/>
<comment type="subcellular location">
    <subcellularLocation>
        <location evidence="4">Cytoplasm</location>
    </subcellularLocation>
</comment>
<dbReference type="NCBIfam" id="NF002497">
    <property type="entry name" value="PRK01827.1-3"/>
    <property type="match status" value="1"/>
</dbReference>
<dbReference type="InterPro" id="IPR023451">
    <property type="entry name" value="Thymidate_synth/dCMP_Mease_dom"/>
</dbReference>
<comment type="catalytic activity">
    <reaction evidence="4">
        <text>dUMP + (6R)-5,10-methylene-5,6,7,8-tetrahydrofolate = 7,8-dihydrofolate + dTMP</text>
        <dbReference type="Rhea" id="RHEA:12104"/>
        <dbReference type="ChEBI" id="CHEBI:15636"/>
        <dbReference type="ChEBI" id="CHEBI:57451"/>
        <dbReference type="ChEBI" id="CHEBI:63528"/>
        <dbReference type="ChEBI" id="CHEBI:246422"/>
        <dbReference type="EC" id="2.1.1.45"/>
    </reaction>
</comment>
<feature type="binding site" description="in other chain" evidence="4">
    <location>
        <begin position="228"/>
        <end position="230"/>
    </location>
    <ligand>
        <name>dUMP</name>
        <dbReference type="ChEBI" id="CHEBI:246422"/>
        <note>ligand shared between dimeric partners</note>
    </ligand>
</feature>
<keyword evidence="7" id="KW-1185">Reference proteome</keyword>
<dbReference type="CDD" id="cd00351">
    <property type="entry name" value="TS_Pyrimidine_HMase"/>
    <property type="match status" value="1"/>
</dbReference>
<reference evidence="6 7" key="1">
    <citation type="submission" date="2018-05" db="EMBL/GenBank/DDBJ databases">
        <title>Rhodohalobacter halophilus gen. nov., sp. nov., a moderately halophilic member of the family Balneolaceae.</title>
        <authorList>
            <person name="Liu Z.-W."/>
        </authorList>
    </citation>
    <scope>NUCLEOTIDE SEQUENCE [LARGE SCALE GENOMIC DNA]</scope>
    <source>
        <strain evidence="6 7">8A47</strain>
    </source>
</reference>
<keyword evidence="3 4" id="KW-0808">Transferase</keyword>
<evidence type="ECO:0000313" key="6">
    <source>
        <dbReference type="EMBL" id="PWN07441.1"/>
    </source>
</evidence>
<evidence type="ECO:0000259" key="5">
    <source>
        <dbReference type="Pfam" id="PF00303"/>
    </source>
</evidence>
<dbReference type="PANTHER" id="PTHR11548:SF1">
    <property type="entry name" value="THYMIDYLATE SYNTHASE 1"/>
    <property type="match status" value="1"/>
</dbReference>
<dbReference type="InterPro" id="IPR045097">
    <property type="entry name" value="Thymidate_synth/dCMP_Mease"/>
</dbReference>
<dbReference type="GO" id="GO:0005829">
    <property type="term" value="C:cytosol"/>
    <property type="evidence" value="ECO:0007669"/>
    <property type="project" value="TreeGrafter"/>
</dbReference>
<dbReference type="InterPro" id="IPR000398">
    <property type="entry name" value="Thymidylate_synthase"/>
</dbReference>
<evidence type="ECO:0000256" key="1">
    <source>
        <dbReference type="ARBA" id="ARBA00011947"/>
    </source>
</evidence>
<dbReference type="Proteomes" id="UP000245533">
    <property type="component" value="Unassembled WGS sequence"/>
</dbReference>
<dbReference type="Gene3D" id="3.30.572.10">
    <property type="entry name" value="Thymidylate synthase/dCMP hydroxymethylase domain"/>
    <property type="match status" value="1"/>
</dbReference>
<evidence type="ECO:0000256" key="4">
    <source>
        <dbReference type="HAMAP-Rule" id="MF_00008"/>
    </source>
</evidence>
<dbReference type="InterPro" id="IPR036926">
    <property type="entry name" value="Thymidate_synth/dCMP_Mease_sf"/>
</dbReference>
<comment type="caution">
    <text evidence="4">Lacks conserved residue(s) required for the propagation of feature annotation.</text>
</comment>
<organism evidence="6 7">
    <name type="scientific">Rhodohalobacter mucosus</name>
    <dbReference type="NCBI Taxonomy" id="2079485"/>
    <lineage>
        <taxon>Bacteria</taxon>
        <taxon>Pseudomonadati</taxon>
        <taxon>Balneolota</taxon>
        <taxon>Balneolia</taxon>
        <taxon>Balneolales</taxon>
        <taxon>Balneolaceae</taxon>
        <taxon>Rhodohalobacter</taxon>
    </lineage>
</organism>
<feature type="binding site" description="in other chain" evidence="4">
    <location>
        <begin position="187"/>
        <end position="190"/>
    </location>
    <ligand>
        <name>dUMP</name>
        <dbReference type="ChEBI" id="CHEBI:246422"/>
        <note>ligand shared between dimeric partners</note>
    </ligand>
</feature>
<dbReference type="EC" id="2.1.1.45" evidence="1 4"/>
<protein>
    <recommendedName>
        <fullName evidence="1 4">Thymidylate synthase</fullName>
        <shortName evidence="4">TS</shortName>
        <shortName evidence="4">TSase</shortName>
        <ecNumber evidence="1 4">2.1.1.45</ecNumber>
    </recommendedName>
</protein>
<dbReference type="NCBIfam" id="TIGR03284">
    <property type="entry name" value="thym_sym"/>
    <property type="match status" value="1"/>
</dbReference>
<dbReference type="UniPathway" id="UPA00575"/>
<accession>A0A316TUQ5</accession>
<proteinExistence type="inferred from homology"/>
<feature type="binding site" evidence="4">
    <location>
        <begin position="147"/>
        <end position="148"/>
    </location>
    <ligand>
        <name>dUMP</name>
        <dbReference type="ChEBI" id="CHEBI:246422"/>
        <note>ligand shared between dimeric partners</note>
    </ligand>
</feature>
<keyword evidence="2 4" id="KW-0489">Methyltransferase</keyword>
<comment type="similarity">
    <text evidence="4">Belongs to the thymidylate synthase family. Bacterial-type ThyA subfamily.</text>
</comment>
<dbReference type="GO" id="GO:0006235">
    <property type="term" value="P:dTTP biosynthetic process"/>
    <property type="evidence" value="ECO:0007669"/>
    <property type="project" value="UniProtKB-UniRule"/>
</dbReference>
<evidence type="ECO:0000256" key="2">
    <source>
        <dbReference type="ARBA" id="ARBA00022603"/>
    </source>
</evidence>
<feature type="binding site" evidence="4">
    <location>
        <position position="190"/>
    </location>
    <ligand>
        <name>(6R)-5,10-methylene-5,6,7,8-tetrahydrofolate</name>
        <dbReference type="ChEBI" id="CHEBI:15636"/>
    </ligand>
</feature>
<feature type="domain" description="Thymidylate synthase/dCMP hydroxymethylase" evidence="5">
    <location>
        <begin position="2"/>
        <end position="283"/>
    </location>
</feature>
<name>A0A316TUQ5_9BACT</name>
<comment type="function">
    <text evidence="4">Catalyzes the reductive methylation of 2'-deoxyuridine-5'-monophosphate (dUMP) to 2'-deoxythymidine-5'-monophosphate (dTMP) while utilizing 5,10-methylenetetrahydrofolate (mTHF) as the methyl donor and reductant in the reaction, yielding dihydrofolate (DHF) as a by-product. This enzymatic reaction provides an intracellular de novo source of dTMP, an essential precursor for DNA biosynthesis.</text>
</comment>
<gene>
    <name evidence="4" type="primary">thyA</name>
    <name evidence="6" type="ORF">DDZ15_04030</name>
</gene>
<dbReference type="GO" id="GO:0032259">
    <property type="term" value="P:methylation"/>
    <property type="evidence" value="ECO:0007669"/>
    <property type="project" value="UniProtKB-KW"/>
</dbReference>
<dbReference type="AlphaFoldDB" id="A0A316TUQ5"/>
<comment type="pathway">
    <text evidence="4">Pyrimidine metabolism; dTTP biosynthesis.</text>
</comment>
<comment type="subunit">
    <text evidence="4">Homodimer.</text>
</comment>
<dbReference type="HAMAP" id="MF_00008">
    <property type="entry name" value="Thymidy_synth_bact"/>
    <property type="match status" value="1"/>
</dbReference>
<dbReference type="PRINTS" id="PR00108">
    <property type="entry name" value="THYMDSNTHASE"/>
</dbReference>
<dbReference type="GO" id="GO:0006231">
    <property type="term" value="P:dTMP biosynthetic process"/>
    <property type="evidence" value="ECO:0007669"/>
    <property type="project" value="UniProtKB-UniRule"/>
</dbReference>
<sequence>MKQYHDLVKNVLENGVRKENRTGTDTLSNFAEFYKVDLSKGFPLLTTKKVFFKSVIMELLWYLRGEDHIRWLRDENDVHIWDAWAEEDGYVGPIYPVLWRRFPYLKADDGSVYRKLGEDDSHKAWRYEEFDQVQRAIDMLRKNPNSRRIVVSTWHPGLLDEMGLPPCHIMYIFNVSNGRLNCHLTQRSGDIALGIPFNLACYSALTMAIAQDVGLEPGVFAHTIVDAHIYVNHIDGLKEQLTRDFRPLPKLEINRKPVDELEYDDFKLTGYDPHPSIKFPVAV</sequence>
<feature type="binding site" description="in other chain" evidence="4">
    <location>
        <position position="21"/>
    </location>
    <ligand>
        <name>dUMP</name>
        <dbReference type="ChEBI" id="CHEBI:246422"/>
        <note>ligand shared between dimeric partners</note>
    </ligand>
</feature>
<evidence type="ECO:0000256" key="3">
    <source>
        <dbReference type="ARBA" id="ARBA00022679"/>
    </source>
</evidence>
<comment type="caution">
    <text evidence="6">The sequence shown here is derived from an EMBL/GenBank/DDBJ whole genome shotgun (WGS) entry which is preliminary data.</text>
</comment>
<feature type="binding site" description="in other chain" evidence="4">
    <location>
        <position position="198"/>
    </location>
    <ligand>
        <name>dUMP</name>
        <dbReference type="ChEBI" id="CHEBI:246422"/>
        <note>ligand shared between dimeric partners</note>
    </ligand>
</feature>
<dbReference type="Pfam" id="PF00303">
    <property type="entry name" value="Thymidylat_synt"/>
    <property type="match status" value="1"/>
</dbReference>
<evidence type="ECO:0000313" key="7">
    <source>
        <dbReference type="Proteomes" id="UP000245533"/>
    </source>
</evidence>
<dbReference type="GO" id="GO:0004799">
    <property type="term" value="F:thymidylate synthase activity"/>
    <property type="evidence" value="ECO:0007669"/>
    <property type="project" value="UniProtKB-UniRule"/>
</dbReference>
<dbReference type="EMBL" id="QGGB01000003">
    <property type="protein sequence ID" value="PWN07441.1"/>
    <property type="molecule type" value="Genomic_DNA"/>
</dbReference>
<keyword evidence="4" id="KW-0545">Nucleotide biosynthesis</keyword>
<dbReference type="PANTHER" id="PTHR11548">
    <property type="entry name" value="THYMIDYLATE SYNTHASE 1"/>
    <property type="match status" value="1"/>
</dbReference>
<feature type="binding site" evidence="4">
    <location>
        <position position="282"/>
    </location>
    <ligand>
        <name>(6R)-5,10-methylene-5,6,7,8-tetrahydrofolate</name>
        <dbReference type="ChEBI" id="CHEBI:15636"/>
    </ligand>
</feature>
<dbReference type="SUPFAM" id="SSF55831">
    <property type="entry name" value="Thymidylate synthase/dCMP hydroxymethylase"/>
    <property type="match status" value="1"/>
</dbReference>
<dbReference type="RefSeq" id="WP_109645141.1">
    <property type="nucleotide sequence ID" value="NZ_QGGB01000003.1"/>
</dbReference>
<keyword evidence="4" id="KW-0963">Cytoplasm</keyword>